<reference evidence="3" key="1">
    <citation type="journal article" date="2019" name="Int. J. Syst. Evol. Microbiol.">
        <title>The Global Catalogue of Microorganisms (GCM) 10K type strain sequencing project: providing services to taxonomists for standard genome sequencing and annotation.</title>
        <authorList>
            <consortium name="The Broad Institute Genomics Platform"/>
            <consortium name="The Broad Institute Genome Sequencing Center for Infectious Disease"/>
            <person name="Wu L."/>
            <person name="Ma J."/>
        </authorList>
    </citation>
    <scope>NUCLEOTIDE SEQUENCE [LARGE SCALE GENOMIC DNA]</scope>
    <source>
        <strain evidence="3">KCTC 23984</strain>
    </source>
</reference>
<keyword evidence="3" id="KW-1185">Reference proteome</keyword>
<dbReference type="CDD" id="cd03143">
    <property type="entry name" value="A4_beta-galactosidase_middle_domain"/>
    <property type="match status" value="1"/>
</dbReference>
<dbReference type="InterPro" id="IPR013783">
    <property type="entry name" value="Ig-like_fold"/>
</dbReference>
<organism evidence="2 3">
    <name type="scientific">Pontibacter toksunensis</name>
    <dbReference type="NCBI Taxonomy" id="1332631"/>
    <lineage>
        <taxon>Bacteria</taxon>
        <taxon>Pseudomonadati</taxon>
        <taxon>Bacteroidota</taxon>
        <taxon>Cytophagia</taxon>
        <taxon>Cytophagales</taxon>
        <taxon>Hymenobacteraceae</taxon>
        <taxon>Pontibacter</taxon>
    </lineage>
</organism>
<dbReference type="Proteomes" id="UP001597641">
    <property type="component" value="Unassembled WGS sequence"/>
</dbReference>
<proteinExistence type="predicted"/>
<dbReference type="EMBL" id="JBHUOX010000019">
    <property type="protein sequence ID" value="MFD3002783.1"/>
    <property type="molecule type" value="Genomic_DNA"/>
</dbReference>
<accession>A0ABW6BYL5</accession>
<comment type="caution">
    <text evidence="2">The sequence shown here is derived from an EMBL/GenBank/DDBJ whole genome shotgun (WGS) entry which is preliminary data.</text>
</comment>
<dbReference type="RefSeq" id="WP_377488845.1">
    <property type="nucleotide sequence ID" value="NZ_JBHUOX010000019.1"/>
</dbReference>
<evidence type="ECO:0000313" key="3">
    <source>
        <dbReference type="Proteomes" id="UP001597641"/>
    </source>
</evidence>
<sequence>MVFSTIFVASAQFLTFHHTPAKILGIITELKIANAAGLSNIVLDEPYTGSRAAINKNIPGALLEIKDNKLTTAEKKEQSEATVAAFSYKATLAGFGGPILVIHAASNPFSLYPAEILLAEGLNQYATSDISAVSAEMLSSYDVVIVGNIPLTDAHVTMLSSWTNAGGTLIALKPDVKLAQLLGLVSAGGTLANKYILVNTTSGPGKGIVNQTIQYQGTADYYTLNGATRLATLYSAANTATTYPAVTMRAVGDKGGTAVAFTYDLARSIVYTRQGNPAWSGQERDGQPGPIRSNDQFYPDWVDLNKVMIPQADEQQRLLANIITMQSRKPVPRFWYLPRGLKAAVVMTGDDHGNGGTKARFNQYMQLSSDNSAEAVADWRAIRGTSYIYPNTPITDAEAKDFEQKGFEVALHLSTNCANYTATSLERDLTDQLAAFSSRYPSVAAPTTNRTHCIAWSDWNTQPQLEAPKGIRLDANYYYWPSPWVQDRPGMFTGSGIPMRFTDLNGVLIDCYQLTTQMTDESDQTFPYTIDQLLNKALGAEGYYGVFCANMHTDADFSSGSDAIISSAKSRNVPVISSKQLLTWLDGRNGSYFSNMIWDGSALNFSVSVASGARSLQGMLPITGTTGRLLSIKLNGATVNFTTEIIKGIEYAFFPCSTGSYVATYDVNAEPNQEPVVSITAPADNAVYEAPASITITASASDGDGTIAKVEFYQGNILLGVDSNGGDGWSYGWSNVAAGTYSLTARATDNQGAVATSAARTVKVTAVCPCTVFKPGDAPGGNLYYDNQGIQLGMKFRSTESGYITGVRFYKQSGNSGTHIGQLHSSTGTLLAQATFTNETASGWQQVLFSSPVAISANTTYVVSYHSSAGYYSATNSGLATAITNGPLKGLANGEDGSNGVYRYTGTPAFPTSSYQASNYWVDVVFNTSTTSNQSPSVAITSPANNATYTAPATISIAATASDTDGTVSKVEFFSGTTKLGEDLTSPYSYSWSGVAAGTYSLTARATDNGNAVTTSAAVTVTVSAAANQAPSVAITSPANNATYTAPATIDIAATASDTDGTVSKVEFFSGTTKLGEDLTSPYSYSWSGVAAGTYSLTARATDNGNAVTTSA</sequence>
<feature type="non-terminal residue" evidence="2">
    <location>
        <position position="1112"/>
    </location>
</feature>
<dbReference type="Gene3D" id="2.60.40.10">
    <property type="entry name" value="Immunoglobulins"/>
    <property type="match status" value="3"/>
</dbReference>
<dbReference type="Pfam" id="PF17957">
    <property type="entry name" value="Big_7"/>
    <property type="match status" value="3"/>
</dbReference>
<dbReference type="InterPro" id="IPR025141">
    <property type="entry name" value="DUF4082"/>
</dbReference>
<gene>
    <name evidence="2" type="ORF">ACFS7Z_20605</name>
</gene>
<dbReference type="Pfam" id="PF13313">
    <property type="entry name" value="DUF4082"/>
    <property type="match status" value="1"/>
</dbReference>
<evidence type="ECO:0000259" key="1">
    <source>
        <dbReference type="Pfam" id="PF13313"/>
    </source>
</evidence>
<feature type="domain" description="DUF4082" evidence="1">
    <location>
        <begin position="784"/>
        <end position="922"/>
    </location>
</feature>
<evidence type="ECO:0000313" key="2">
    <source>
        <dbReference type="EMBL" id="MFD3002783.1"/>
    </source>
</evidence>
<protein>
    <submittedName>
        <fullName evidence="2">Ig-like domain-containing protein</fullName>
    </submittedName>
</protein>
<name>A0ABW6BYL5_9BACT</name>